<dbReference type="Proteomes" id="UP000189462">
    <property type="component" value="Unassembled WGS sequence"/>
</dbReference>
<reference evidence="2 3" key="1">
    <citation type="submission" date="2017-02" db="EMBL/GenBank/DDBJ databases">
        <title>Genomic diversity within the haloalkaliphilic genus Thioalkalivibrio.</title>
        <authorList>
            <person name="Ahn A.-C."/>
            <person name="Meier-Kolthoff J."/>
            <person name="Overmars L."/>
            <person name="Richter M."/>
            <person name="Woyke T."/>
            <person name="Sorokin D.Y."/>
            <person name="Muyzer G."/>
        </authorList>
    </citation>
    <scope>NUCLEOTIDE SEQUENCE [LARGE SCALE GENOMIC DNA]</scope>
    <source>
        <strain evidence="2 3">ALJD</strain>
    </source>
</reference>
<evidence type="ECO:0000313" key="2">
    <source>
        <dbReference type="EMBL" id="OOG27805.1"/>
    </source>
</evidence>
<keyword evidence="3" id="KW-1185">Reference proteome</keyword>
<dbReference type="InterPro" id="IPR006311">
    <property type="entry name" value="TAT_signal"/>
</dbReference>
<proteinExistence type="predicted"/>
<comment type="caution">
    <text evidence="2">The sequence shown here is derived from an EMBL/GenBank/DDBJ whole genome shotgun (WGS) entry which is preliminary data.</text>
</comment>
<evidence type="ECO:0000313" key="3">
    <source>
        <dbReference type="Proteomes" id="UP000189462"/>
    </source>
</evidence>
<protein>
    <recommendedName>
        <fullName evidence="1">DUF7482 domain-containing protein</fullName>
    </recommendedName>
</protein>
<name>A0A1V3NRR0_9GAMM</name>
<dbReference type="PROSITE" id="PS51257">
    <property type="entry name" value="PROKAR_LIPOPROTEIN"/>
    <property type="match status" value="1"/>
</dbReference>
<accession>A0A1V3NRR0</accession>
<dbReference type="EMBL" id="MVBK01000017">
    <property type="protein sequence ID" value="OOG27805.1"/>
    <property type="molecule type" value="Genomic_DNA"/>
</dbReference>
<sequence length="362" mass="38637">MNMQRITRRNFMRLGVGGTSALILGLYGCGATPGAAPRASASGAGGTTKGTVLVGDVIDHALTSDAWPGAFGYVTFRTHRALHDGRSVYYIRTDASDAEFAESERLVHVPLLNAARDRGITNDLYIFDDDRIPVIRHAPGSDSYTPLFQIHSVSGGGRLESASAIDAASRDGSIEVESTPVLVNYPLVKWNGGGLTVDDAKEEYLGGGQLIEPVDTEGGKVTLKLHEAFPGSYYILTDASLGGPADMMNVPVSAPTWELNRHQATDKVWVFVNGVEGSGAMGFQPAVFGHQAGHPAWSPFWDHYALEWIDPDKARLLTSASNIRSLREAGDLKEYNGVPPTDPQGFVVNCSVPVIGGNRTGA</sequence>
<evidence type="ECO:0000259" key="1">
    <source>
        <dbReference type="Pfam" id="PF24298"/>
    </source>
</evidence>
<dbReference type="PROSITE" id="PS51318">
    <property type="entry name" value="TAT"/>
    <property type="match status" value="1"/>
</dbReference>
<dbReference type="OrthoDB" id="5780363at2"/>
<dbReference type="AlphaFoldDB" id="A0A1V3NRR0"/>
<dbReference type="Pfam" id="PF24298">
    <property type="entry name" value="DUF7482"/>
    <property type="match status" value="1"/>
</dbReference>
<dbReference type="InterPro" id="IPR055905">
    <property type="entry name" value="DUF7482"/>
</dbReference>
<organism evidence="2 3">
    <name type="scientific">Thioalkalivibrio denitrificans</name>
    <dbReference type="NCBI Taxonomy" id="108003"/>
    <lineage>
        <taxon>Bacteria</taxon>
        <taxon>Pseudomonadati</taxon>
        <taxon>Pseudomonadota</taxon>
        <taxon>Gammaproteobacteria</taxon>
        <taxon>Chromatiales</taxon>
        <taxon>Ectothiorhodospiraceae</taxon>
        <taxon>Thioalkalivibrio</taxon>
    </lineage>
</organism>
<gene>
    <name evidence="2" type="ORF">B1C78_02865</name>
</gene>
<feature type="domain" description="DUF7482" evidence="1">
    <location>
        <begin position="84"/>
        <end position="330"/>
    </location>
</feature>